<dbReference type="Gene3D" id="3.90.980.10">
    <property type="entry name" value="DNA primase, catalytic core, N-terminal domain"/>
    <property type="match status" value="1"/>
</dbReference>
<comment type="similarity">
    <text evidence="12 13">Belongs to the DnaG primase family.</text>
</comment>
<keyword evidence="6 12" id="KW-0479">Metal-binding</keyword>
<dbReference type="InterPro" id="IPR002694">
    <property type="entry name" value="Znf_CHC2"/>
</dbReference>
<dbReference type="EC" id="2.7.7.101" evidence="12"/>
<dbReference type="GO" id="GO:1990077">
    <property type="term" value="C:primosome complex"/>
    <property type="evidence" value="ECO:0007669"/>
    <property type="project" value="UniProtKB-KW"/>
</dbReference>
<dbReference type="PATRIC" id="fig|1191523.3.peg.1416"/>
<dbReference type="Proteomes" id="UP000009011">
    <property type="component" value="Chromosome"/>
</dbReference>
<evidence type="ECO:0000259" key="15">
    <source>
        <dbReference type="PROSITE" id="PS50880"/>
    </source>
</evidence>
<dbReference type="GO" id="GO:0005737">
    <property type="term" value="C:cytoplasm"/>
    <property type="evidence" value="ECO:0007669"/>
    <property type="project" value="TreeGrafter"/>
</dbReference>
<comment type="catalytic activity">
    <reaction evidence="12">
        <text>ssDNA + n NTP = ssDNA/pppN(pN)n-1 hybrid + (n-1) diphosphate.</text>
        <dbReference type="EC" id="2.7.7.101"/>
    </reaction>
</comment>
<evidence type="ECO:0000256" key="5">
    <source>
        <dbReference type="ARBA" id="ARBA00022705"/>
    </source>
</evidence>
<dbReference type="Pfam" id="PF10410">
    <property type="entry name" value="DnaB_bind"/>
    <property type="match status" value="1"/>
</dbReference>
<keyword evidence="3 12" id="KW-0808">Transferase</keyword>
<keyword evidence="9" id="KW-0460">Magnesium</keyword>
<dbReference type="Gene3D" id="3.40.1360.10">
    <property type="match status" value="1"/>
</dbReference>
<dbReference type="SUPFAM" id="SSF57783">
    <property type="entry name" value="Zinc beta-ribbon"/>
    <property type="match status" value="1"/>
</dbReference>
<keyword evidence="10 12" id="KW-0238">DNA-binding</keyword>
<keyword evidence="7 12" id="KW-0863">Zinc-finger</keyword>
<keyword evidence="4 12" id="KW-0548">Nucleotidyltransferase</keyword>
<dbReference type="PANTHER" id="PTHR30313:SF2">
    <property type="entry name" value="DNA PRIMASE"/>
    <property type="match status" value="1"/>
</dbReference>
<protein>
    <recommendedName>
        <fullName evidence="12 13">DNA primase</fullName>
        <ecNumber evidence="12">2.7.7.101</ecNumber>
    </recommendedName>
</protein>
<dbReference type="SUPFAM" id="SSF56731">
    <property type="entry name" value="DNA primase core"/>
    <property type="match status" value="1"/>
</dbReference>
<keyword evidence="8 12" id="KW-0862">Zinc</keyword>
<name>I7A3U9_MELRP</name>
<dbReference type="AlphaFoldDB" id="I7A3U9"/>
<dbReference type="RefSeq" id="WP_014856001.1">
    <property type="nucleotide sequence ID" value="NC_018178.1"/>
</dbReference>
<dbReference type="GO" id="GO:0006269">
    <property type="term" value="P:DNA replication, synthesis of primer"/>
    <property type="evidence" value="ECO:0007669"/>
    <property type="project" value="UniProtKB-UniRule"/>
</dbReference>
<evidence type="ECO:0000256" key="13">
    <source>
        <dbReference type="PIRNR" id="PIRNR002811"/>
    </source>
</evidence>
<evidence type="ECO:0000256" key="4">
    <source>
        <dbReference type="ARBA" id="ARBA00022695"/>
    </source>
</evidence>
<proteinExistence type="inferred from homology"/>
<comment type="function">
    <text evidence="12 13">RNA polymerase that catalyzes the synthesis of short RNA molecules used as primers for DNA polymerase during DNA replication.</text>
</comment>
<organism evidence="16 17">
    <name type="scientific">Melioribacter roseus (strain DSM 23840 / JCM 17771 / VKM B-2668 / P3M-2)</name>
    <dbReference type="NCBI Taxonomy" id="1191523"/>
    <lineage>
        <taxon>Bacteria</taxon>
        <taxon>Pseudomonadati</taxon>
        <taxon>Ignavibacteriota</taxon>
        <taxon>Ignavibacteria</taxon>
        <taxon>Ignavibacteriales</taxon>
        <taxon>Melioribacteraceae</taxon>
        <taxon>Melioribacter</taxon>
    </lineage>
</organism>
<dbReference type="EMBL" id="CP003557">
    <property type="protein sequence ID" value="AFN74566.1"/>
    <property type="molecule type" value="Genomic_DNA"/>
</dbReference>
<evidence type="ECO:0000256" key="12">
    <source>
        <dbReference type="HAMAP-Rule" id="MF_00974"/>
    </source>
</evidence>
<gene>
    <name evidence="12" type="primary">dnaG</name>
    <name evidence="16" type="ordered locus">MROS_1329</name>
</gene>
<dbReference type="HAMAP" id="MF_00974">
    <property type="entry name" value="DNA_primase_DnaG"/>
    <property type="match status" value="1"/>
</dbReference>
<comment type="cofactor">
    <cofactor evidence="12 13 14">
        <name>Zn(2+)</name>
        <dbReference type="ChEBI" id="CHEBI:29105"/>
    </cofactor>
    <text evidence="12 13 14">Binds 1 zinc ion per monomer.</text>
</comment>
<dbReference type="STRING" id="1191523.MROS_1329"/>
<dbReference type="InterPro" id="IPR034151">
    <property type="entry name" value="TOPRIM_DnaG_bac"/>
</dbReference>
<dbReference type="InterPro" id="IPR006295">
    <property type="entry name" value="DNA_primase_DnaG"/>
</dbReference>
<dbReference type="GO" id="GO:0000428">
    <property type="term" value="C:DNA-directed RNA polymerase complex"/>
    <property type="evidence" value="ECO:0007669"/>
    <property type="project" value="UniProtKB-KW"/>
</dbReference>
<evidence type="ECO:0000256" key="8">
    <source>
        <dbReference type="ARBA" id="ARBA00022833"/>
    </source>
</evidence>
<dbReference type="InterPro" id="IPR019475">
    <property type="entry name" value="DNA_primase_DnaB-bd"/>
</dbReference>
<dbReference type="InterPro" id="IPR036977">
    <property type="entry name" value="DNA_primase_Znf_CHC2"/>
</dbReference>
<keyword evidence="17" id="KW-1185">Reference proteome</keyword>
<dbReference type="Pfam" id="PF01807">
    <property type="entry name" value="Zn_ribbon_DnaG"/>
    <property type="match status" value="1"/>
</dbReference>
<dbReference type="HOGENOM" id="CLU_013501_3_2_10"/>
<evidence type="ECO:0000256" key="9">
    <source>
        <dbReference type="ARBA" id="ARBA00022842"/>
    </source>
</evidence>
<comment type="domain">
    <text evidence="12">Contains an N-terminal zinc-binding domain, a central core domain that contains the primase activity, and a C-terminal DnaB-binding domain.</text>
</comment>
<dbReference type="InterPro" id="IPR013264">
    <property type="entry name" value="DNAG_N"/>
</dbReference>
<dbReference type="Gene3D" id="3.90.580.10">
    <property type="entry name" value="Zinc finger, CHC2-type domain"/>
    <property type="match status" value="1"/>
</dbReference>
<evidence type="ECO:0000256" key="14">
    <source>
        <dbReference type="PIRSR" id="PIRSR002811-1"/>
    </source>
</evidence>
<dbReference type="FunFam" id="3.40.1360.10:FF:000002">
    <property type="entry name" value="DNA primase"/>
    <property type="match status" value="1"/>
</dbReference>
<dbReference type="PIRSF" id="PIRSF002811">
    <property type="entry name" value="DnaG"/>
    <property type="match status" value="1"/>
</dbReference>
<dbReference type="InterPro" id="IPR037068">
    <property type="entry name" value="DNA_primase_core_N_sf"/>
</dbReference>
<dbReference type="GO" id="GO:0003677">
    <property type="term" value="F:DNA binding"/>
    <property type="evidence" value="ECO:0007669"/>
    <property type="project" value="UniProtKB-KW"/>
</dbReference>
<dbReference type="eggNOG" id="COG0358">
    <property type="taxonomic scope" value="Bacteria"/>
</dbReference>
<accession>I7A3U9</accession>
<evidence type="ECO:0000256" key="10">
    <source>
        <dbReference type="ARBA" id="ARBA00023125"/>
    </source>
</evidence>
<dbReference type="KEGG" id="mro:MROS_1329"/>
<dbReference type="NCBIfam" id="TIGR01391">
    <property type="entry name" value="dnaG"/>
    <property type="match status" value="1"/>
</dbReference>
<reference evidence="16 17" key="1">
    <citation type="journal article" date="2013" name="PLoS ONE">
        <title>Genomic analysis of Melioribacter roseus, facultatively anaerobic organotrophic bacterium representing a novel deep lineage within Bacteriodetes/Chlorobi group.</title>
        <authorList>
            <person name="Kadnikov V.V."/>
            <person name="Mardanov A.V."/>
            <person name="Podosokorskaya O.A."/>
            <person name="Gavrilov S.N."/>
            <person name="Kublanov I.V."/>
            <person name="Beletsky A.V."/>
            <person name="Bonch-Osmolovskaya E.A."/>
            <person name="Ravin N.V."/>
        </authorList>
    </citation>
    <scope>NUCLEOTIDE SEQUENCE [LARGE SCALE GENOMIC DNA]</scope>
    <source>
        <strain evidence="17">JCM 17771 / P3M-2</strain>
    </source>
</reference>
<evidence type="ECO:0000256" key="11">
    <source>
        <dbReference type="ARBA" id="ARBA00023163"/>
    </source>
</evidence>
<keyword evidence="1 12" id="KW-0240">DNA-directed RNA polymerase</keyword>
<evidence type="ECO:0000256" key="3">
    <source>
        <dbReference type="ARBA" id="ARBA00022679"/>
    </source>
</evidence>
<dbReference type="PROSITE" id="PS50880">
    <property type="entry name" value="TOPRIM"/>
    <property type="match status" value="1"/>
</dbReference>
<dbReference type="SMART" id="SM00493">
    <property type="entry name" value="TOPRIM"/>
    <property type="match status" value="1"/>
</dbReference>
<keyword evidence="5 12" id="KW-0235">DNA replication</keyword>
<dbReference type="CDD" id="cd03364">
    <property type="entry name" value="TOPRIM_DnaG_primases"/>
    <property type="match status" value="1"/>
</dbReference>
<keyword evidence="2 12" id="KW-0639">Primosome</keyword>
<evidence type="ECO:0000256" key="6">
    <source>
        <dbReference type="ARBA" id="ARBA00022723"/>
    </source>
</evidence>
<dbReference type="GO" id="GO:0003899">
    <property type="term" value="F:DNA-directed RNA polymerase activity"/>
    <property type="evidence" value="ECO:0007669"/>
    <property type="project" value="UniProtKB-UniRule"/>
</dbReference>
<evidence type="ECO:0000256" key="2">
    <source>
        <dbReference type="ARBA" id="ARBA00022515"/>
    </source>
</evidence>
<dbReference type="GO" id="GO:0008270">
    <property type="term" value="F:zinc ion binding"/>
    <property type="evidence" value="ECO:0007669"/>
    <property type="project" value="UniProtKB-UniRule"/>
</dbReference>
<feature type="zinc finger region" description="CHC2-type" evidence="12 14">
    <location>
        <begin position="38"/>
        <end position="62"/>
    </location>
</feature>
<dbReference type="InterPro" id="IPR050219">
    <property type="entry name" value="DnaG_primase"/>
</dbReference>
<dbReference type="InterPro" id="IPR030846">
    <property type="entry name" value="DnaG_bac"/>
</dbReference>
<dbReference type="FunFam" id="3.90.580.10:FF:000001">
    <property type="entry name" value="DNA primase"/>
    <property type="match status" value="1"/>
</dbReference>
<evidence type="ECO:0000313" key="16">
    <source>
        <dbReference type="EMBL" id="AFN74566.1"/>
    </source>
</evidence>
<dbReference type="OrthoDB" id="9803773at2"/>
<dbReference type="InterPro" id="IPR006171">
    <property type="entry name" value="TOPRIM_dom"/>
</dbReference>
<evidence type="ECO:0000313" key="17">
    <source>
        <dbReference type="Proteomes" id="UP000009011"/>
    </source>
</evidence>
<comment type="subunit">
    <text evidence="12">Monomer. Interacts with DnaB.</text>
</comment>
<feature type="domain" description="Toprim" evidence="15">
    <location>
        <begin position="257"/>
        <end position="338"/>
    </location>
</feature>
<evidence type="ECO:0000256" key="1">
    <source>
        <dbReference type="ARBA" id="ARBA00022478"/>
    </source>
</evidence>
<dbReference type="PANTHER" id="PTHR30313">
    <property type="entry name" value="DNA PRIMASE"/>
    <property type="match status" value="1"/>
</dbReference>
<dbReference type="Pfam" id="PF08275">
    <property type="entry name" value="DNAG_N"/>
    <property type="match status" value="1"/>
</dbReference>
<keyword evidence="11 12" id="KW-0804">Transcription</keyword>
<sequence>MRIPDEKIDEIRNAADIVDVISREVSLKKRGKNFVGLCPFHSEDTPSFTVSREKQIYHCFGCGAGGDLFRFMMEFKKISFVEAVQEIADFVGIPIEPESGYSEKYKAQEELYDIMSAAVRYFTEILHKSKEAEEARNYLIKRNIKPSTQKLFNIGFAPYGWDNFLTFAKQNGIDLQKARLLGLIDTKQNGDYYDKLRGRVIFPIHSTNGRIIAYGARILDDSEKTAKYINSPETPIYSKREVLYGLFHSKEEIRKLDRAILVEGYMDLISLFQEGVQNVVASSGTSLTEEQVTLLSRFTRNIYVLFDADAAGQNAALRSIEILLKHDFDIKVVSLPEGEDPDSFIKKHGREKFQEQLQKAQNFFEFTASKYASEGRFDDPSTSAAALREIIKSLALVKDELKLNFYIKSIARKFNLREKLIEKELDEFRKSSSGRNETRKVAAASYARPQVAAAQKANPYERELARLLLSGKEEIVDYILEKVGSESFRHPNLKKIAEIVAECHKQNNVSTANILDHITEEGLREFLRLWLMKDEQISTISDKWDNFYISGKLEKDTLEHAVQTVRNYFIYKIEEEIKSNNELIQTNNDEMLHLELLKRNKELYEQKKELLNN</sequence>
<evidence type="ECO:0000256" key="7">
    <source>
        <dbReference type="ARBA" id="ARBA00022771"/>
    </source>
</evidence>
<dbReference type="SMART" id="SM00400">
    <property type="entry name" value="ZnF_CHCC"/>
    <property type="match status" value="1"/>
</dbReference>
<dbReference type="Pfam" id="PF13155">
    <property type="entry name" value="Toprim_2"/>
    <property type="match status" value="1"/>
</dbReference>